<dbReference type="SUPFAM" id="SSF51338">
    <property type="entry name" value="Composite domain of metallo-dependent hydrolases"/>
    <property type="match status" value="1"/>
</dbReference>
<dbReference type="AlphaFoldDB" id="A0A9E5MP82"/>
<dbReference type="Gene3D" id="2.30.40.10">
    <property type="entry name" value="Urease, subunit C, domain 1"/>
    <property type="match status" value="1"/>
</dbReference>
<dbReference type="Proteomes" id="UP000787472">
    <property type="component" value="Unassembled WGS sequence"/>
</dbReference>
<protein>
    <submittedName>
        <fullName evidence="1">D-glutamate deacylase</fullName>
    </submittedName>
</protein>
<dbReference type="Gene3D" id="3.30.1490.130">
    <property type="entry name" value="D-aminoacylase. Domain 3"/>
    <property type="match status" value="1"/>
</dbReference>
<dbReference type="InterPro" id="IPR050378">
    <property type="entry name" value="Metallo-dep_Hydrolases_sf"/>
</dbReference>
<accession>A0A9E5MP82</accession>
<dbReference type="PANTHER" id="PTHR11647">
    <property type="entry name" value="HYDRANTOINASE/DIHYDROPYRIMIDINASE FAMILY MEMBER"/>
    <property type="match status" value="1"/>
</dbReference>
<name>A0A9E5MP82_9GAMM</name>
<proteinExistence type="predicted"/>
<evidence type="ECO:0000313" key="1">
    <source>
        <dbReference type="EMBL" id="NHO67782.1"/>
    </source>
</evidence>
<keyword evidence="2" id="KW-1185">Reference proteome</keyword>
<evidence type="ECO:0000313" key="2">
    <source>
        <dbReference type="Proteomes" id="UP000787472"/>
    </source>
</evidence>
<dbReference type="GO" id="GO:0005829">
    <property type="term" value="C:cytosol"/>
    <property type="evidence" value="ECO:0007669"/>
    <property type="project" value="TreeGrafter"/>
</dbReference>
<dbReference type="Gene3D" id="3.20.20.140">
    <property type="entry name" value="Metal-dependent hydrolases"/>
    <property type="match status" value="1"/>
</dbReference>
<dbReference type="GO" id="GO:0016812">
    <property type="term" value="F:hydrolase activity, acting on carbon-nitrogen (but not peptide) bonds, in cyclic amides"/>
    <property type="evidence" value="ECO:0007669"/>
    <property type="project" value="TreeGrafter"/>
</dbReference>
<dbReference type="InterPro" id="IPR023100">
    <property type="entry name" value="D-aminoacylase_insert_dom_sf"/>
</dbReference>
<dbReference type="InterPro" id="IPR032466">
    <property type="entry name" value="Metal_Hydrolase"/>
</dbReference>
<sequence length="549" mass="59721">MIVFNEFMRNFKTMKKTINIVWLSILCLMCVTLFTGCSDKADDTPTKSKVNSNTEFDLVILNGRVMDPESGLDAIRNVGVKDGVIGLITKEKISGKETIDATGHVVAPGFIDIHSHISDFPFGQKLSLRDGVATPLDMEAGAYPVDAWYAKLEGKSQTNYGVAVSAAAIRETLSNPDYNTSTASILLDAFDPHNCSDFNMSLTEFLPSPEQIDEMEAMLEKGIQQGALGLGAVPGYMTRGTTSRETIMWQKLMGEHGLSTVLHGRFSSQMPPTTGILGTQEMLASVAAYGGGLYVSHIHQQALNYTSTAIDMLDAAKKNGLNTVAAIYPYWQGATVAGADYLAPDNYQRNMGRSYEDIIEVATMKPLTKERYEELLKTQPGASVIFGGVEEEVMLQSLADPRTMVESDAAPLSVTETGELALDWSIPYESTQGHPRGAGSHAKALRLVREEKLMPLMLAISKMSYMQAKFLQENGVEQMARKGRVKEGTDADITIFNPETVTDNATMAKGGLPSTGIPYVIVNGTIVVKESKVLESVYPGQPIRNKVID</sequence>
<dbReference type="GO" id="GO:0016811">
    <property type="term" value="F:hydrolase activity, acting on carbon-nitrogen (but not peptide) bonds, in linear amides"/>
    <property type="evidence" value="ECO:0007669"/>
    <property type="project" value="InterPro"/>
</dbReference>
<dbReference type="PANTHER" id="PTHR11647:SF1">
    <property type="entry name" value="COLLAPSIN RESPONSE MEDIATOR PROTEIN"/>
    <property type="match status" value="1"/>
</dbReference>
<gene>
    <name evidence="1" type="ORF">G8770_19730</name>
</gene>
<dbReference type="EMBL" id="JAAONZ010000020">
    <property type="protein sequence ID" value="NHO67782.1"/>
    <property type="molecule type" value="Genomic_DNA"/>
</dbReference>
<dbReference type="NCBIfam" id="NF006560">
    <property type="entry name" value="PRK09061.1"/>
    <property type="match status" value="1"/>
</dbReference>
<dbReference type="InterPro" id="IPR011059">
    <property type="entry name" value="Metal-dep_hydrolase_composite"/>
</dbReference>
<comment type="caution">
    <text evidence="1">The sequence shown here is derived from an EMBL/GenBank/DDBJ whole genome shotgun (WGS) entry which is preliminary data.</text>
</comment>
<organism evidence="1 2">
    <name type="scientific">Pseudomaricurvus hydrocarbonicus</name>
    <dbReference type="NCBI Taxonomy" id="1470433"/>
    <lineage>
        <taxon>Bacteria</taxon>
        <taxon>Pseudomonadati</taxon>
        <taxon>Pseudomonadota</taxon>
        <taxon>Gammaproteobacteria</taxon>
        <taxon>Cellvibrionales</taxon>
        <taxon>Cellvibrionaceae</taxon>
        <taxon>Pseudomaricurvus</taxon>
    </lineage>
</organism>
<reference evidence="1" key="1">
    <citation type="submission" date="2020-03" db="EMBL/GenBank/DDBJ databases">
        <authorList>
            <person name="Guo F."/>
        </authorList>
    </citation>
    <scope>NUCLEOTIDE SEQUENCE</scope>
    <source>
        <strain evidence="1">JCM 30134</strain>
    </source>
</reference>
<dbReference type="SUPFAM" id="SSF51556">
    <property type="entry name" value="Metallo-dependent hydrolases"/>
    <property type="match status" value="1"/>
</dbReference>